<dbReference type="EMBL" id="BDUF01000086">
    <property type="protein sequence ID" value="GAX91163.1"/>
    <property type="molecule type" value="Genomic_DNA"/>
</dbReference>
<feature type="domain" description="HNH nuclease" evidence="1">
    <location>
        <begin position="10"/>
        <end position="59"/>
    </location>
</feature>
<gene>
    <name evidence="2" type="ORF">EFBL_2829</name>
</gene>
<keyword evidence="2" id="KW-0540">Nuclease</keyword>
<comment type="caution">
    <text evidence="2">The sequence shown here is derived from an EMBL/GenBank/DDBJ whole genome shotgun (WGS) entry which is preliminary data.</text>
</comment>
<evidence type="ECO:0000313" key="2">
    <source>
        <dbReference type="EMBL" id="GAX91163.1"/>
    </source>
</evidence>
<dbReference type="RefSeq" id="WP_096183048.1">
    <property type="nucleotide sequence ID" value="NZ_BDUF01000086.1"/>
</dbReference>
<dbReference type="AlphaFoldDB" id="A0A292YQY3"/>
<reference evidence="3" key="1">
    <citation type="submission" date="2017-07" db="EMBL/GenBank/DDBJ databases">
        <title>Draft genome sequence of Effusibacillus lacus strain skLN1.</title>
        <authorList>
            <person name="Watanabe M."/>
            <person name="Kojima H."/>
            <person name="Fukui M."/>
        </authorList>
    </citation>
    <scope>NUCLEOTIDE SEQUENCE [LARGE SCALE GENOMIC DNA]</scope>
    <source>
        <strain evidence="3">skLN1</strain>
    </source>
</reference>
<dbReference type="Pfam" id="PF13391">
    <property type="entry name" value="HNH_2"/>
    <property type="match status" value="1"/>
</dbReference>
<dbReference type="GO" id="GO:0004519">
    <property type="term" value="F:endonuclease activity"/>
    <property type="evidence" value="ECO:0007669"/>
    <property type="project" value="UniProtKB-KW"/>
</dbReference>
<keyword evidence="2" id="KW-0255">Endonuclease</keyword>
<dbReference type="Proteomes" id="UP000217785">
    <property type="component" value="Unassembled WGS sequence"/>
</dbReference>
<keyword evidence="3" id="KW-1185">Reference proteome</keyword>
<proteinExistence type="predicted"/>
<name>A0A292YQY3_9BACL</name>
<evidence type="ECO:0000313" key="3">
    <source>
        <dbReference type="Proteomes" id="UP000217785"/>
    </source>
</evidence>
<protein>
    <submittedName>
        <fullName evidence="2">HNH endonuclease</fullName>
    </submittedName>
</protein>
<organism evidence="2 3">
    <name type="scientific">Effusibacillus lacus</name>
    <dbReference type="NCBI Taxonomy" id="1348429"/>
    <lineage>
        <taxon>Bacteria</taxon>
        <taxon>Bacillati</taxon>
        <taxon>Bacillota</taxon>
        <taxon>Bacilli</taxon>
        <taxon>Bacillales</taxon>
        <taxon>Alicyclobacillaceae</taxon>
        <taxon>Effusibacillus</taxon>
    </lineage>
</organism>
<dbReference type="InterPro" id="IPR003615">
    <property type="entry name" value="HNH_nuc"/>
</dbReference>
<sequence length="114" mass="13137">MVTEAYHRRCAISGEKTLPVLEAAHIKPYSQNGPHSTSNGLLLRKDLHTLFDRGYITINEDLHIEVSKRIKEDYGNGKEYYAFHGKKLAVIPDNIQEKPSSQFLRWHNENVYLA</sequence>
<dbReference type="OrthoDB" id="5678128at2"/>
<keyword evidence="2" id="KW-0378">Hydrolase</keyword>
<accession>A0A292YQY3</accession>
<evidence type="ECO:0000259" key="1">
    <source>
        <dbReference type="Pfam" id="PF13391"/>
    </source>
</evidence>